<gene>
    <name evidence="1" type="ORF">PYCCODRAFT_175985</name>
</gene>
<reference evidence="1 2" key="1">
    <citation type="journal article" date="2015" name="Biotechnol. Biofuels">
        <title>Enhanced degradation of softwood versus hardwood by the white-rot fungus Pycnoporus coccineus.</title>
        <authorList>
            <person name="Couturier M."/>
            <person name="Navarro D."/>
            <person name="Chevret D."/>
            <person name="Henrissat B."/>
            <person name="Piumi F."/>
            <person name="Ruiz-Duenas F.J."/>
            <person name="Martinez A.T."/>
            <person name="Grigoriev I.V."/>
            <person name="Riley R."/>
            <person name="Lipzen A."/>
            <person name="Berrin J.G."/>
            <person name="Master E.R."/>
            <person name="Rosso M.N."/>
        </authorList>
    </citation>
    <scope>NUCLEOTIDE SEQUENCE [LARGE SCALE GENOMIC DNA]</scope>
    <source>
        <strain evidence="1 2">BRFM310</strain>
    </source>
</reference>
<dbReference type="EMBL" id="KZ084098">
    <property type="protein sequence ID" value="OSD04105.1"/>
    <property type="molecule type" value="Genomic_DNA"/>
</dbReference>
<dbReference type="AlphaFoldDB" id="A0A1Y2ISI2"/>
<dbReference type="Proteomes" id="UP000193067">
    <property type="component" value="Unassembled WGS sequence"/>
</dbReference>
<protein>
    <submittedName>
        <fullName evidence="1">Uncharacterized protein</fullName>
    </submittedName>
</protein>
<accession>A0A1Y2ISI2</accession>
<keyword evidence="2" id="KW-1185">Reference proteome</keyword>
<organism evidence="1 2">
    <name type="scientific">Trametes coccinea (strain BRFM310)</name>
    <name type="common">Pycnoporus coccineus</name>
    <dbReference type="NCBI Taxonomy" id="1353009"/>
    <lineage>
        <taxon>Eukaryota</taxon>
        <taxon>Fungi</taxon>
        <taxon>Dikarya</taxon>
        <taxon>Basidiomycota</taxon>
        <taxon>Agaricomycotina</taxon>
        <taxon>Agaricomycetes</taxon>
        <taxon>Polyporales</taxon>
        <taxon>Polyporaceae</taxon>
        <taxon>Trametes</taxon>
    </lineage>
</organism>
<evidence type="ECO:0000313" key="1">
    <source>
        <dbReference type="EMBL" id="OSD04105.1"/>
    </source>
</evidence>
<proteinExistence type="predicted"/>
<name>A0A1Y2ISI2_TRAC3</name>
<sequence length="153" mass="17015">MLDQGAYYVATSIHPEEMQDPNKAFARSTQLTNGLLPACRSGFTEAQGSTDVAYVRLGSTRQRGSRTSATRDAMMGKRVYGCYGCGGRFVPLENVGFSRVSPREGKGEERSQRARITARHKLTGGPCQTRQGGRWVRLVPPMGTNRREPRWFD</sequence>
<evidence type="ECO:0000313" key="2">
    <source>
        <dbReference type="Proteomes" id="UP000193067"/>
    </source>
</evidence>